<name>A0A0B2VBN0_TOXCA</name>
<sequence>MIDNVVVIGPNMAVTMRIFFFVCIILSVSCQDLQSNSNDIRTFSCEVSNDTITENGISRAMTHEEKQKLLLYEQQMDAYFSAANDLWYKLKVFVNKILFGLWPKLPQLPVLPEVPCFCPDICGDDLNKFATDDAKISSMKAPNE</sequence>
<proteinExistence type="predicted"/>
<feature type="signal peptide" evidence="1">
    <location>
        <begin position="1"/>
        <end position="30"/>
    </location>
</feature>
<dbReference type="AlphaFoldDB" id="A0A0B2VBN0"/>
<keyword evidence="1" id="KW-0732">Signal</keyword>
<gene>
    <name evidence="2" type="ORF">Tcan_04079</name>
</gene>
<dbReference type="OrthoDB" id="10450312at2759"/>
<feature type="chain" id="PRO_5002079905" description="Pepsin inhibitor-3-like repeated domain-containing protein" evidence="1">
    <location>
        <begin position="31"/>
        <end position="144"/>
    </location>
</feature>
<evidence type="ECO:0008006" key="4">
    <source>
        <dbReference type="Google" id="ProtNLM"/>
    </source>
</evidence>
<dbReference type="EMBL" id="JPKZ01002008">
    <property type="protein sequence ID" value="KHN78869.1"/>
    <property type="molecule type" value="Genomic_DNA"/>
</dbReference>
<evidence type="ECO:0000313" key="2">
    <source>
        <dbReference type="EMBL" id="KHN78869.1"/>
    </source>
</evidence>
<accession>A0A0B2VBN0</accession>
<reference evidence="2 3" key="1">
    <citation type="submission" date="2014-11" db="EMBL/GenBank/DDBJ databases">
        <title>Genetic blueprint of the zoonotic pathogen Toxocara canis.</title>
        <authorList>
            <person name="Zhu X.-Q."/>
            <person name="Korhonen P.K."/>
            <person name="Cai H."/>
            <person name="Young N.D."/>
            <person name="Nejsum P."/>
            <person name="von Samson-Himmelstjerna G."/>
            <person name="Boag P.R."/>
            <person name="Tan P."/>
            <person name="Li Q."/>
            <person name="Min J."/>
            <person name="Yang Y."/>
            <person name="Wang X."/>
            <person name="Fang X."/>
            <person name="Hall R.S."/>
            <person name="Hofmann A."/>
            <person name="Sternberg P.W."/>
            <person name="Jex A.R."/>
            <person name="Gasser R.B."/>
        </authorList>
    </citation>
    <scope>NUCLEOTIDE SEQUENCE [LARGE SCALE GENOMIC DNA]</scope>
    <source>
        <strain evidence="2">PN_DK_2014</strain>
    </source>
</reference>
<dbReference type="Proteomes" id="UP000031036">
    <property type="component" value="Unassembled WGS sequence"/>
</dbReference>
<protein>
    <recommendedName>
        <fullName evidence="4">Pepsin inhibitor-3-like repeated domain-containing protein</fullName>
    </recommendedName>
</protein>
<comment type="caution">
    <text evidence="2">The sequence shown here is derived from an EMBL/GenBank/DDBJ whole genome shotgun (WGS) entry which is preliminary data.</text>
</comment>
<evidence type="ECO:0000313" key="3">
    <source>
        <dbReference type="Proteomes" id="UP000031036"/>
    </source>
</evidence>
<keyword evidence="3" id="KW-1185">Reference proteome</keyword>
<organism evidence="2 3">
    <name type="scientific">Toxocara canis</name>
    <name type="common">Canine roundworm</name>
    <dbReference type="NCBI Taxonomy" id="6265"/>
    <lineage>
        <taxon>Eukaryota</taxon>
        <taxon>Metazoa</taxon>
        <taxon>Ecdysozoa</taxon>
        <taxon>Nematoda</taxon>
        <taxon>Chromadorea</taxon>
        <taxon>Rhabditida</taxon>
        <taxon>Spirurina</taxon>
        <taxon>Ascaridomorpha</taxon>
        <taxon>Ascaridoidea</taxon>
        <taxon>Toxocaridae</taxon>
        <taxon>Toxocara</taxon>
    </lineage>
</organism>
<evidence type="ECO:0000256" key="1">
    <source>
        <dbReference type="SAM" id="SignalP"/>
    </source>
</evidence>